<evidence type="ECO:0000313" key="2">
    <source>
        <dbReference type="WBParaSite" id="Pan_g556.t1"/>
    </source>
</evidence>
<organism evidence="1 2">
    <name type="scientific">Panagrellus redivivus</name>
    <name type="common">Microworm</name>
    <dbReference type="NCBI Taxonomy" id="6233"/>
    <lineage>
        <taxon>Eukaryota</taxon>
        <taxon>Metazoa</taxon>
        <taxon>Ecdysozoa</taxon>
        <taxon>Nematoda</taxon>
        <taxon>Chromadorea</taxon>
        <taxon>Rhabditida</taxon>
        <taxon>Tylenchina</taxon>
        <taxon>Panagrolaimomorpha</taxon>
        <taxon>Panagrolaimoidea</taxon>
        <taxon>Panagrolaimidae</taxon>
        <taxon>Panagrellus</taxon>
    </lineage>
</organism>
<keyword evidence="1" id="KW-1185">Reference proteome</keyword>
<sequence length="576" mass="67569">MSDIDSSFEIVSYPENFLSGDTSMSEIEDNDVFALLKGSRSFVTDEVDVAAFEAYFESESLKVGFELIESEIWEEWLELPVKEREASYEKGKERRILAKAVEICKSEMRDRTDEVGTYCLTCEFKKLCEFEKRPYLERAKDALKSAEKKGESDLKYEVEDPKLVDDMTASLNNRFPLMNTESNGSFYLYCEKTLPLSRYEPEFSGKTKLYQSVILAKRWLKLSAAEKQVYYDAVERIKLIEDDVSSRRISFSDTLDALSFEKTNKLCETTKQDRQQFMNNFPDYLEYFYWNKPSMPKKAAQQQLPVSPRTPTLTKCVPIDYCAITAPKISIVAKHRSKFHVSNADVYAVACFKREYCNHKDGLNDTTIWQRFIGLTRIEQEVYYKKTHRITRTHKRYAGYKTTYGSKLWLNKVETKPWPLLDIFGDAVDNAVAVFIHKMWQTLAKEFRMEDLPCFKATRILERRFWKLSPLEREGYFEMGQRAREMKNELDSEHRKLNPVAAYDAKRNRSRRQETEALKFESNVQKPMKPMWSELGLKKKAFYIEQAMNARKAFVEEFPDVDQYFGFLLNEVIINV</sequence>
<reference evidence="1" key="1">
    <citation type="journal article" date="2013" name="Genetics">
        <title>The draft genome and transcriptome of Panagrellus redivivus are shaped by the harsh demands of a free-living lifestyle.</title>
        <authorList>
            <person name="Srinivasan J."/>
            <person name="Dillman A.R."/>
            <person name="Macchietto M.G."/>
            <person name="Heikkinen L."/>
            <person name="Lakso M."/>
            <person name="Fracchia K.M."/>
            <person name="Antoshechkin I."/>
            <person name="Mortazavi A."/>
            <person name="Wong G."/>
            <person name="Sternberg P.W."/>
        </authorList>
    </citation>
    <scope>NUCLEOTIDE SEQUENCE [LARGE SCALE GENOMIC DNA]</scope>
    <source>
        <strain evidence="1">MT8872</strain>
    </source>
</reference>
<name>A0A7E4W127_PANRE</name>
<protein>
    <submittedName>
        <fullName evidence="2">HMG box domain-containing protein</fullName>
    </submittedName>
</protein>
<dbReference type="SUPFAM" id="SSF47095">
    <property type="entry name" value="HMG-box"/>
    <property type="match status" value="1"/>
</dbReference>
<dbReference type="Proteomes" id="UP000492821">
    <property type="component" value="Unassembled WGS sequence"/>
</dbReference>
<dbReference type="AlphaFoldDB" id="A0A7E4W127"/>
<reference evidence="2" key="2">
    <citation type="submission" date="2020-10" db="UniProtKB">
        <authorList>
            <consortium name="WormBaseParasite"/>
        </authorList>
    </citation>
    <scope>IDENTIFICATION</scope>
</reference>
<dbReference type="WBParaSite" id="Pan_g556.t1">
    <property type="protein sequence ID" value="Pan_g556.t1"/>
    <property type="gene ID" value="Pan_g556"/>
</dbReference>
<evidence type="ECO:0000313" key="1">
    <source>
        <dbReference type="Proteomes" id="UP000492821"/>
    </source>
</evidence>
<proteinExistence type="predicted"/>
<accession>A0A7E4W127</accession>
<dbReference type="InterPro" id="IPR036910">
    <property type="entry name" value="HMG_box_dom_sf"/>
</dbReference>